<dbReference type="SUPFAM" id="SSF48371">
    <property type="entry name" value="ARM repeat"/>
    <property type="match status" value="1"/>
</dbReference>
<proteinExistence type="predicted"/>
<evidence type="ECO:0000313" key="5">
    <source>
        <dbReference type="Proteomes" id="UP000006727"/>
    </source>
</evidence>
<evidence type="ECO:0000313" key="4">
    <source>
        <dbReference type="EnsemblPlants" id="Pp3c20_16920V3.1"/>
    </source>
</evidence>
<dbReference type="PANTHER" id="PTHR16216">
    <property type="entry name" value="DYNEIN ASSEMBLY FACTOR 5, AXONEMAL"/>
    <property type="match status" value="1"/>
</dbReference>
<dbReference type="PANTHER" id="PTHR16216:SF2">
    <property type="entry name" value="DYNEIN AXONEMAL ASSEMBLY FACTOR 5"/>
    <property type="match status" value="1"/>
</dbReference>
<dbReference type="EMBL" id="ABEU02000020">
    <property type="protein sequence ID" value="PNR33284.1"/>
    <property type="molecule type" value="Genomic_DNA"/>
</dbReference>
<reference evidence="3 5" key="1">
    <citation type="journal article" date="2008" name="Science">
        <title>The Physcomitrella genome reveals evolutionary insights into the conquest of land by plants.</title>
        <authorList>
            <person name="Rensing S."/>
            <person name="Lang D."/>
            <person name="Zimmer A."/>
            <person name="Terry A."/>
            <person name="Salamov A."/>
            <person name="Shapiro H."/>
            <person name="Nishiyama T."/>
            <person name="Perroud P.-F."/>
            <person name="Lindquist E."/>
            <person name="Kamisugi Y."/>
            <person name="Tanahashi T."/>
            <person name="Sakakibara K."/>
            <person name="Fujita T."/>
            <person name="Oishi K."/>
            <person name="Shin-I T."/>
            <person name="Kuroki Y."/>
            <person name="Toyoda A."/>
            <person name="Suzuki Y."/>
            <person name="Hashimoto A."/>
            <person name="Yamaguchi K."/>
            <person name="Sugano A."/>
            <person name="Kohara Y."/>
            <person name="Fujiyama A."/>
            <person name="Anterola A."/>
            <person name="Aoki S."/>
            <person name="Ashton N."/>
            <person name="Barbazuk W.B."/>
            <person name="Barker E."/>
            <person name="Bennetzen J."/>
            <person name="Bezanilla M."/>
            <person name="Blankenship R."/>
            <person name="Cho S.H."/>
            <person name="Dutcher S."/>
            <person name="Estelle M."/>
            <person name="Fawcett J.A."/>
            <person name="Gundlach H."/>
            <person name="Hanada K."/>
            <person name="Heyl A."/>
            <person name="Hicks K.A."/>
            <person name="Hugh J."/>
            <person name="Lohr M."/>
            <person name="Mayer K."/>
            <person name="Melkozernov A."/>
            <person name="Murata T."/>
            <person name="Nelson D."/>
            <person name="Pils B."/>
            <person name="Prigge M."/>
            <person name="Reiss B."/>
            <person name="Renner T."/>
            <person name="Rombauts S."/>
            <person name="Rushton P."/>
            <person name="Sanderfoot A."/>
            <person name="Schween G."/>
            <person name="Shiu S.-H."/>
            <person name="Stueber K."/>
            <person name="Theodoulou F.L."/>
            <person name="Tu H."/>
            <person name="Van de Peer Y."/>
            <person name="Verrier P.J."/>
            <person name="Waters E."/>
            <person name="Wood A."/>
            <person name="Yang L."/>
            <person name="Cove D."/>
            <person name="Cuming A."/>
            <person name="Hasebe M."/>
            <person name="Lucas S."/>
            <person name="Mishler D.B."/>
            <person name="Reski R."/>
            <person name="Grigoriev I."/>
            <person name="Quatrano R.S."/>
            <person name="Boore J.L."/>
        </authorList>
    </citation>
    <scope>NUCLEOTIDE SEQUENCE [LARGE SCALE GENOMIC DNA]</scope>
    <source>
        <strain evidence="4 5">cv. Gransden 2004</strain>
    </source>
</reference>
<dbReference type="InterPro" id="IPR011989">
    <property type="entry name" value="ARM-like"/>
</dbReference>
<feature type="coiled-coil region" evidence="1">
    <location>
        <begin position="134"/>
        <end position="161"/>
    </location>
</feature>
<dbReference type="STRING" id="3218.A0A2K1IVI3"/>
<dbReference type="Pfam" id="PF24573">
    <property type="entry name" value="HEAT_DAAF5"/>
    <property type="match status" value="1"/>
</dbReference>
<dbReference type="EnsemblPlants" id="Pp3c20_16920V3.1">
    <property type="protein sequence ID" value="Pp3c20_16920V3.1"/>
    <property type="gene ID" value="Pp3c20_16920"/>
</dbReference>
<organism evidence="3">
    <name type="scientific">Physcomitrium patens</name>
    <name type="common">Spreading-leaved earth moss</name>
    <name type="synonym">Physcomitrella patens</name>
    <dbReference type="NCBI Taxonomy" id="3218"/>
    <lineage>
        <taxon>Eukaryota</taxon>
        <taxon>Viridiplantae</taxon>
        <taxon>Streptophyta</taxon>
        <taxon>Embryophyta</taxon>
        <taxon>Bryophyta</taxon>
        <taxon>Bryophytina</taxon>
        <taxon>Bryopsida</taxon>
        <taxon>Funariidae</taxon>
        <taxon>Funariales</taxon>
        <taxon>Funariaceae</taxon>
        <taxon>Physcomitrium</taxon>
    </lineage>
</organism>
<reference evidence="4" key="3">
    <citation type="submission" date="2020-12" db="UniProtKB">
        <authorList>
            <consortium name="EnsemblPlants"/>
        </authorList>
    </citation>
    <scope>IDENTIFICATION</scope>
</reference>
<dbReference type="InParanoid" id="A0A2K1IVI3"/>
<evidence type="ECO:0000259" key="2">
    <source>
        <dbReference type="Pfam" id="PF24573"/>
    </source>
</evidence>
<sequence length="822" mass="92842">MQCGLTQRLVAQQLGPGTKSLAFDHSTTVRELFFSSVANWLNYKVSLMSDEEAHQCVVSGKIPRFHVPELLPLLLLGITDDCIDIAVSTYEKLEAIGRIYKRFIDELDIRVTHDNAGKPFRTPEEDAAIMEKVLDQDRKCEERHQRELREVEEERRLECQRERVKREREWITNLNELESESTSAHVLTENNSIKEISTANTGDRSLELRGKVVQNEDETKVLHLEKNTQELKLENCEQSPAPEESVSIINLYPREYSDMIVDQAIMQEDRKFNVDEGETNENEIRAEANSTGNEAMKRDEENTMAGENIGVHGLHILTNQELRREFSKYSQGEVRMRATSEITDEGAVQKQDEAGVETLHLPKPYQGRPGAGCRLMVEAFLRPMIEPALLELKQWTAPTRLSAARYLHTLMVMGEGLAKDNLDILIPAFCSAVGDDDVRVAKRVVATIHIVGFHVPPRKWLPLTLKHLGNAKASRAQLLSVVTNLIQVAGALCKTSTFKIFVLLLQVQSVDGDTRLQKRSGQVLEDLAHALGMESARELYVQYVHNVLDIVTADHEGWSSGLQGKLMFQTFMRSANDAVGPHLESLLPLFNACLQPDQDPGLRIGFLQLLDELFETPGLESSWRSLAVTIIGKILTPCAVWRASKVHMEEIMKLPEGFLPVIKNCLDEDYFLDVRRATTHVMYQFLRVGGLILSDEERSKIIKLLSKRMDDSSNIIRRCILPAVEMFFTTMPFSFSDSEVKDFLLLLVVHMDDENPQIQEGVCKAMQACALKKPKIVKEVSCGACGHRKNPLCHVYRVLNVVCDHLQPSSSPDQISSEQLQD</sequence>
<dbReference type="Gene3D" id="1.25.10.10">
    <property type="entry name" value="Leucine-rich Repeat Variant"/>
    <property type="match status" value="2"/>
</dbReference>
<keyword evidence="5" id="KW-1185">Reference proteome</keyword>
<evidence type="ECO:0000256" key="1">
    <source>
        <dbReference type="SAM" id="Coils"/>
    </source>
</evidence>
<dbReference type="InterPro" id="IPR056497">
    <property type="entry name" value="HEAT_DAAF5"/>
</dbReference>
<dbReference type="InterPro" id="IPR052623">
    <property type="entry name" value="DAAF5"/>
</dbReference>
<evidence type="ECO:0000313" key="3">
    <source>
        <dbReference type="EMBL" id="PNR33284.1"/>
    </source>
</evidence>
<feature type="domain" description="Dynein axonemal assembly factor 5 HEAT-repeat" evidence="2">
    <location>
        <begin position="364"/>
        <end position="473"/>
    </location>
</feature>
<reference evidence="3 5" key="2">
    <citation type="journal article" date="2018" name="Plant J.">
        <title>The Physcomitrella patens chromosome-scale assembly reveals moss genome structure and evolution.</title>
        <authorList>
            <person name="Lang D."/>
            <person name="Ullrich K.K."/>
            <person name="Murat F."/>
            <person name="Fuchs J."/>
            <person name="Jenkins J."/>
            <person name="Haas F.B."/>
            <person name="Piednoel M."/>
            <person name="Gundlach H."/>
            <person name="Van Bel M."/>
            <person name="Meyberg R."/>
            <person name="Vives C."/>
            <person name="Morata J."/>
            <person name="Symeonidi A."/>
            <person name="Hiss M."/>
            <person name="Muchero W."/>
            <person name="Kamisugi Y."/>
            <person name="Saleh O."/>
            <person name="Blanc G."/>
            <person name="Decker E.L."/>
            <person name="van Gessel N."/>
            <person name="Grimwood J."/>
            <person name="Hayes R.D."/>
            <person name="Graham S.W."/>
            <person name="Gunter L.E."/>
            <person name="McDaniel S.F."/>
            <person name="Hoernstein S.N.W."/>
            <person name="Larsson A."/>
            <person name="Li F.W."/>
            <person name="Perroud P.F."/>
            <person name="Phillips J."/>
            <person name="Ranjan P."/>
            <person name="Rokshar D.S."/>
            <person name="Rothfels C.J."/>
            <person name="Schneider L."/>
            <person name="Shu S."/>
            <person name="Stevenson D.W."/>
            <person name="Thummler F."/>
            <person name="Tillich M."/>
            <person name="Villarreal Aguilar J.C."/>
            <person name="Widiez T."/>
            <person name="Wong G.K."/>
            <person name="Wymore A."/>
            <person name="Zhang Y."/>
            <person name="Zimmer A.D."/>
            <person name="Quatrano R.S."/>
            <person name="Mayer K.F.X."/>
            <person name="Goodstein D."/>
            <person name="Casacuberta J.M."/>
            <person name="Vandepoele K."/>
            <person name="Reski R."/>
            <person name="Cuming A.C."/>
            <person name="Tuskan G.A."/>
            <person name="Maumus F."/>
            <person name="Salse J."/>
            <person name="Schmutz J."/>
            <person name="Rensing S.A."/>
        </authorList>
    </citation>
    <scope>NUCLEOTIDE SEQUENCE [LARGE SCALE GENOMIC DNA]</scope>
    <source>
        <strain evidence="4 5">cv. Gransden 2004</strain>
    </source>
</reference>
<dbReference type="Gramene" id="Pp3c20_16920V3.1">
    <property type="protein sequence ID" value="Pp3c20_16920V3.1"/>
    <property type="gene ID" value="Pp3c20_16920"/>
</dbReference>
<accession>A0A2K1IVI3</accession>
<keyword evidence="1" id="KW-0175">Coiled coil</keyword>
<dbReference type="PaxDb" id="3218-PP1S44_172V6.1"/>
<dbReference type="InterPro" id="IPR016024">
    <property type="entry name" value="ARM-type_fold"/>
</dbReference>
<protein>
    <recommendedName>
        <fullName evidence="2">Dynein axonemal assembly factor 5 HEAT-repeat domain-containing protein</fullName>
    </recommendedName>
</protein>
<gene>
    <name evidence="3" type="ORF">PHYPA_025227</name>
</gene>
<name>A0A2K1IVI3_PHYPA</name>
<dbReference type="AlphaFoldDB" id="A0A2K1IVI3"/>
<dbReference type="Proteomes" id="UP000006727">
    <property type="component" value="Chromosome 20"/>
</dbReference>